<dbReference type="EMBL" id="FNYW01000001">
    <property type="protein sequence ID" value="SEI48375.1"/>
    <property type="molecule type" value="Genomic_DNA"/>
</dbReference>
<evidence type="ECO:0000256" key="8">
    <source>
        <dbReference type="ARBA" id="ARBA00023098"/>
    </source>
</evidence>
<organism evidence="15 16">
    <name type="scientific">Alkalibacterium gilvum</name>
    <dbReference type="NCBI Taxonomy" id="1130080"/>
    <lineage>
        <taxon>Bacteria</taxon>
        <taxon>Bacillati</taxon>
        <taxon>Bacillota</taxon>
        <taxon>Bacilli</taxon>
        <taxon>Lactobacillales</taxon>
        <taxon>Carnobacteriaceae</taxon>
        <taxon>Alkalibacterium</taxon>
    </lineage>
</organism>
<name>A0A1H6R9T0_9LACT</name>
<feature type="transmembrane region" description="Helical" evidence="14">
    <location>
        <begin position="127"/>
        <end position="146"/>
    </location>
</feature>
<keyword evidence="7 14" id="KW-1133">Transmembrane helix</keyword>
<dbReference type="PANTHER" id="PTHR14269">
    <property type="entry name" value="CDP-DIACYLGLYCEROL--GLYCEROL-3-PHOSPHATE 3-PHOSPHATIDYLTRANSFERASE-RELATED"/>
    <property type="match status" value="1"/>
</dbReference>
<protein>
    <recommendedName>
        <fullName evidence="12">Phosphatidylglycerophosphate synthase</fullName>
    </recommendedName>
</protein>
<sequence>MAVRDWFKVPNLLSYSRLILIPFFVYYYLGAETQMDYVYATVILLLSGITDALDGFIARKYNQGTKIGQLLDPVADKLTQIAVVGVLMIRWRLFIFLFVLFLIKETFMFIQNLRLYRKNITLDGAKWYGKIATIIFYLTMFIAVFFPNLTDATITVLVILASLFQLLAFYKYARLFYVMENE</sequence>
<keyword evidence="8" id="KW-0443">Lipid metabolism</keyword>
<dbReference type="GO" id="GO:0006655">
    <property type="term" value="P:phosphatidylglycerol biosynthetic process"/>
    <property type="evidence" value="ECO:0007669"/>
    <property type="project" value="UniProtKB-UniPathway"/>
</dbReference>
<keyword evidence="5 13" id="KW-0808">Transferase</keyword>
<keyword evidence="9 14" id="KW-0472">Membrane</keyword>
<keyword evidence="6 14" id="KW-0812">Transmembrane</keyword>
<keyword evidence="10" id="KW-0594">Phospholipid biosynthesis</keyword>
<evidence type="ECO:0000256" key="6">
    <source>
        <dbReference type="ARBA" id="ARBA00022692"/>
    </source>
</evidence>
<evidence type="ECO:0000256" key="1">
    <source>
        <dbReference type="ARBA" id="ARBA00003973"/>
    </source>
</evidence>
<comment type="function">
    <text evidence="1">This protein catalyzes the committed step to the synthesis of the acidic phospholipids.</text>
</comment>
<evidence type="ECO:0000256" key="7">
    <source>
        <dbReference type="ARBA" id="ARBA00022989"/>
    </source>
</evidence>
<dbReference type="STRING" id="1130080.SAMN04488113_10168"/>
<comment type="similarity">
    <text evidence="3 13">Belongs to the CDP-alcohol phosphatidyltransferase class-I family.</text>
</comment>
<evidence type="ECO:0000256" key="14">
    <source>
        <dbReference type="SAM" id="Phobius"/>
    </source>
</evidence>
<evidence type="ECO:0000313" key="16">
    <source>
        <dbReference type="Proteomes" id="UP000198564"/>
    </source>
</evidence>
<evidence type="ECO:0000256" key="2">
    <source>
        <dbReference type="ARBA" id="ARBA00004141"/>
    </source>
</evidence>
<evidence type="ECO:0000256" key="3">
    <source>
        <dbReference type="ARBA" id="ARBA00010441"/>
    </source>
</evidence>
<feature type="transmembrane region" description="Helical" evidence="14">
    <location>
        <begin position="12"/>
        <end position="30"/>
    </location>
</feature>
<evidence type="ECO:0000256" key="5">
    <source>
        <dbReference type="ARBA" id="ARBA00022679"/>
    </source>
</evidence>
<gene>
    <name evidence="15" type="ORF">SAMN04488113_10168</name>
</gene>
<dbReference type="AlphaFoldDB" id="A0A1H6R9T0"/>
<comment type="subcellular location">
    <subcellularLocation>
        <location evidence="2">Membrane</location>
        <topology evidence="2">Multi-pass membrane protein</topology>
    </subcellularLocation>
</comment>
<evidence type="ECO:0000256" key="10">
    <source>
        <dbReference type="ARBA" id="ARBA00023209"/>
    </source>
</evidence>
<evidence type="ECO:0000256" key="12">
    <source>
        <dbReference type="ARBA" id="ARBA00033018"/>
    </source>
</evidence>
<feature type="transmembrane region" description="Helical" evidence="14">
    <location>
        <begin position="152"/>
        <end position="170"/>
    </location>
</feature>
<dbReference type="Gene3D" id="1.20.120.1760">
    <property type="match status" value="1"/>
</dbReference>
<dbReference type="InterPro" id="IPR048254">
    <property type="entry name" value="CDP_ALCOHOL_P_TRANSF_CS"/>
</dbReference>
<dbReference type="UniPathway" id="UPA00084">
    <property type="reaction ID" value="UER00503"/>
</dbReference>
<reference evidence="16" key="1">
    <citation type="submission" date="2016-10" db="EMBL/GenBank/DDBJ databases">
        <authorList>
            <person name="Varghese N."/>
            <person name="Submissions S."/>
        </authorList>
    </citation>
    <scope>NUCLEOTIDE SEQUENCE [LARGE SCALE GENOMIC DNA]</scope>
    <source>
        <strain evidence="16">DSM 25751</strain>
    </source>
</reference>
<dbReference type="InterPro" id="IPR050324">
    <property type="entry name" value="CDP-alcohol_PTase-I"/>
</dbReference>
<feature type="transmembrane region" description="Helical" evidence="14">
    <location>
        <begin position="78"/>
        <end position="103"/>
    </location>
</feature>
<keyword evidence="4" id="KW-0444">Lipid biosynthesis</keyword>
<evidence type="ECO:0000256" key="4">
    <source>
        <dbReference type="ARBA" id="ARBA00022516"/>
    </source>
</evidence>
<dbReference type="GO" id="GO:0008444">
    <property type="term" value="F:CDP-diacylglycerol-glycerol-3-phosphate 3-phosphatidyltransferase activity"/>
    <property type="evidence" value="ECO:0007669"/>
    <property type="project" value="InterPro"/>
</dbReference>
<dbReference type="InterPro" id="IPR000462">
    <property type="entry name" value="CDP-OH_P_trans"/>
</dbReference>
<keyword evidence="11" id="KW-1208">Phospholipid metabolism</keyword>
<dbReference type="PROSITE" id="PS00379">
    <property type="entry name" value="CDP_ALCOHOL_P_TRANSF"/>
    <property type="match status" value="1"/>
</dbReference>
<proteinExistence type="inferred from homology"/>
<accession>A0A1H6R9T0</accession>
<keyword evidence="16" id="KW-1185">Reference proteome</keyword>
<dbReference type="InterPro" id="IPR004570">
    <property type="entry name" value="Phosphatidylglycerol_P_synth"/>
</dbReference>
<evidence type="ECO:0000256" key="13">
    <source>
        <dbReference type="RuleBase" id="RU003750"/>
    </source>
</evidence>
<dbReference type="RefSeq" id="WP_091631740.1">
    <property type="nucleotide sequence ID" value="NZ_FNYW01000001.1"/>
</dbReference>
<dbReference type="PIRSF" id="PIRSF000847">
    <property type="entry name" value="Phos_ph_gly_syn"/>
    <property type="match status" value="1"/>
</dbReference>
<dbReference type="Proteomes" id="UP000198564">
    <property type="component" value="Unassembled WGS sequence"/>
</dbReference>
<evidence type="ECO:0000256" key="9">
    <source>
        <dbReference type="ARBA" id="ARBA00023136"/>
    </source>
</evidence>
<evidence type="ECO:0000256" key="11">
    <source>
        <dbReference type="ARBA" id="ARBA00023264"/>
    </source>
</evidence>
<dbReference type="Pfam" id="PF01066">
    <property type="entry name" value="CDP-OH_P_transf"/>
    <property type="match status" value="1"/>
</dbReference>
<evidence type="ECO:0000313" key="15">
    <source>
        <dbReference type="EMBL" id="SEI48375.1"/>
    </source>
</evidence>
<dbReference type="GO" id="GO:0016020">
    <property type="term" value="C:membrane"/>
    <property type="evidence" value="ECO:0007669"/>
    <property type="project" value="UniProtKB-SubCell"/>
</dbReference>
<dbReference type="InterPro" id="IPR043130">
    <property type="entry name" value="CDP-OH_PTrfase_TM_dom"/>
</dbReference>
<dbReference type="PANTHER" id="PTHR14269:SF11">
    <property type="entry name" value="CDP-DIACYLGLYCEROL--GLYCEROL-3-PHOSPHATE 3-PHOSPHATIDYLTRANSFERASE"/>
    <property type="match status" value="1"/>
</dbReference>